<accession>A0A7C3E3I9</accession>
<protein>
    <submittedName>
        <fullName evidence="2">Class II aldolase</fullName>
    </submittedName>
</protein>
<feature type="domain" description="Class II aldolase/adducin N-terminal" evidence="1">
    <location>
        <begin position="5"/>
        <end position="206"/>
    </location>
</feature>
<gene>
    <name evidence="2" type="ORF">ENS59_13670</name>
</gene>
<dbReference type="AlphaFoldDB" id="A0A7C3E3I9"/>
<evidence type="ECO:0000313" key="2">
    <source>
        <dbReference type="EMBL" id="HFH30532.1"/>
    </source>
</evidence>
<comment type="caution">
    <text evidence="2">The sequence shown here is derived from an EMBL/GenBank/DDBJ whole genome shotgun (WGS) entry which is preliminary data.</text>
</comment>
<organism evidence="2">
    <name type="scientific">Gracilinema caldarium</name>
    <dbReference type="NCBI Taxonomy" id="215591"/>
    <lineage>
        <taxon>Bacteria</taxon>
        <taxon>Pseudomonadati</taxon>
        <taxon>Spirochaetota</taxon>
        <taxon>Spirochaetia</taxon>
        <taxon>Spirochaetales</taxon>
        <taxon>Breznakiellaceae</taxon>
        <taxon>Gracilinema</taxon>
    </lineage>
</organism>
<proteinExistence type="predicted"/>
<dbReference type="Pfam" id="PF00596">
    <property type="entry name" value="Aldolase_II"/>
    <property type="match status" value="1"/>
</dbReference>
<reference evidence="2" key="1">
    <citation type="journal article" date="2020" name="mSystems">
        <title>Genome- and Community-Level Interaction Insights into Carbon Utilization and Element Cycling Functions of Hydrothermarchaeota in Hydrothermal Sediment.</title>
        <authorList>
            <person name="Zhou Z."/>
            <person name="Liu Y."/>
            <person name="Xu W."/>
            <person name="Pan J."/>
            <person name="Luo Z.H."/>
            <person name="Li M."/>
        </authorList>
    </citation>
    <scope>NUCLEOTIDE SEQUENCE [LARGE SCALE GENOMIC DNA]</scope>
    <source>
        <strain evidence="2">SpSt-503</strain>
    </source>
</reference>
<evidence type="ECO:0000259" key="1">
    <source>
        <dbReference type="SMART" id="SM01007"/>
    </source>
</evidence>
<dbReference type="SMART" id="SM01007">
    <property type="entry name" value="Aldolase_II"/>
    <property type="match status" value="1"/>
</dbReference>
<name>A0A7C3E3I9_9SPIR</name>
<dbReference type="SUPFAM" id="SSF53639">
    <property type="entry name" value="AraD/HMP-PK domain-like"/>
    <property type="match status" value="1"/>
</dbReference>
<dbReference type="InterPro" id="IPR001303">
    <property type="entry name" value="Aldolase_II/adducin_N"/>
</dbReference>
<dbReference type="InterPro" id="IPR036409">
    <property type="entry name" value="Aldolase_II/adducin_N_sf"/>
</dbReference>
<dbReference type="EMBL" id="DSVL01000420">
    <property type="protein sequence ID" value="HFH30532.1"/>
    <property type="molecule type" value="Genomic_DNA"/>
</dbReference>
<sequence>MSLEALVYLSRKYGADPNFVIAGGGNTSYKDNSTLYIKGSGTSLASITASDFVRMDRRALERMWHTTYPVDEAERERIVLQDLMNARLTGEDHKRPSVETMLHDLLPFAYVVHTHPAIVNGLTCSLQGEAYLRELFGEDPLWIPITNPGYMLSLRVKKELDLYKSQHHRAPQMIFLQNHGVFVAADSPEGIEAQYQRIIETISQYIKRFPESIPILRDFGPSKELAALLAKCPFPANYTGSMPNSRFICFRRDLELATRTQNKENFKVLLHPFTPDHIVYAGSDPLFLDLKLTEQSTISETLQRSITDQWMSYISMFNRLPKIIAVSSLGIFGLGSTERAAELAAELMADAAKVACYAESFGGPRHMEQEYIDFINNWEVEHYRSTISTK</sequence>
<dbReference type="Gene3D" id="3.40.225.10">
    <property type="entry name" value="Class II aldolase/adducin N-terminal domain"/>
    <property type="match status" value="1"/>
</dbReference>